<evidence type="ECO:0000259" key="6">
    <source>
        <dbReference type="Pfam" id="PF02776"/>
    </source>
</evidence>
<evidence type="ECO:0000256" key="3">
    <source>
        <dbReference type="RuleBase" id="RU362132"/>
    </source>
</evidence>
<evidence type="ECO:0000313" key="7">
    <source>
        <dbReference type="EMBL" id="MBW8267957.1"/>
    </source>
</evidence>
<comment type="caution">
    <text evidence="7">The sequence shown here is derived from an EMBL/GenBank/DDBJ whole genome shotgun (WGS) entry which is preliminary data.</text>
</comment>
<evidence type="ECO:0000256" key="1">
    <source>
        <dbReference type="ARBA" id="ARBA00007812"/>
    </source>
</evidence>
<dbReference type="Pfam" id="PF02776">
    <property type="entry name" value="TPP_enzyme_N"/>
    <property type="match status" value="1"/>
</dbReference>
<dbReference type="Proteomes" id="UP001519924">
    <property type="component" value="Unassembled WGS sequence"/>
</dbReference>
<organism evidence="7 8">
    <name type="scientific">Caldovatus aquaticus</name>
    <dbReference type="NCBI Taxonomy" id="2865671"/>
    <lineage>
        <taxon>Bacteria</taxon>
        <taxon>Pseudomonadati</taxon>
        <taxon>Pseudomonadota</taxon>
        <taxon>Alphaproteobacteria</taxon>
        <taxon>Acetobacterales</taxon>
        <taxon>Roseomonadaceae</taxon>
        <taxon>Caldovatus</taxon>
    </lineage>
</organism>
<dbReference type="NCBIfam" id="NF006203">
    <property type="entry name" value="PRK08327.1"/>
    <property type="match status" value="1"/>
</dbReference>
<dbReference type="InterPro" id="IPR012000">
    <property type="entry name" value="Thiamin_PyroP_enz_cen_dom"/>
</dbReference>
<dbReference type="PANTHER" id="PTHR18968">
    <property type="entry name" value="THIAMINE PYROPHOSPHATE ENZYMES"/>
    <property type="match status" value="1"/>
</dbReference>
<dbReference type="EMBL" id="JAHZUY010000001">
    <property type="protein sequence ID" value="MBW8267957.1"/>
    <property type="molecule type" value="Genomic_DNA"/>
</dbReference>
<evidence type="ECO:0000313" key="8">
    <source>
        <dbReference type="Proteomes" id="UP001519924"/>
    </source>
</evidence>
<feature type="domain" description="Thiamine pyrophosphate enzyme N-terminal TPP-binding" evidence="6">
    <location>
        <begin position="21"/>
        <end position="140"/>
    </location>
</feature>
<protein>
    <submittedName>
        <fullName evidence="7">Thiamine pyrophosphate-requiring protein</fullName>
    </submittedName>
</protein>
<dbReference type="Pfam" id="PF02775">
    <property type="entry name" value="TPP_enzyme_C"/>
    <property type="match status" value="1"/>
</dbReference>
<dbReference type="InterPro" id="IPR045229">
    <property type="entry name" value="TPP_enz"/>
</dbReference>
<dbReference type="InterPro" id="IPR012001">
    <property type="entry name" value="Thiamin_PyroP_enz_TPP-bd_dom"/>
</dbReference>
<dbReference type="Gene3D" id="3.40.50.970">
    <property type="match status" value="2"/>
</dbReference>
<gene>
    <name evidence="7" type="ORF">K1J50_00470</name>
</gene>
<dbReference type="SUPFAM" id="SSF52518">
    <property type="entry name" value="Thiamin diphosphate-binding fold (THDP-binding)"/>
    <property type="match status" value="2"/>
</dbReference>
<reference evidence="7 8" key="1">
    <citation type="submission" date="2021-08" db="EMBL/GenBank/DDBJ databases">
        <title>Caldovatus sediminis gen. nov., sp. nov., a moderately thermophilic bacterium isolated from a hot spring.</title>
        <authorList>
            <person name="Hu C.-J."/>
            <person name="Li W.-J."/>
            <person name="Xian W.-D."/>
        </authorList>
    </citation>
    <scope>NUCLEOTIDE SEQUENCE [LARGE SCALE GENOMIC DNA]</scope>
    <source>
        <strain evidence="7 8">SYSU G05006</strain>
    </source>
</reference>
<dbReference type="SUPFAM" id="SSF52467">
    <property type="entry name" value="DHS-like NAD/FAD-binding domain"/>
    <property type="match status" value="1"/>
</dbReference>
<comment type="similarity">
    <text evidence="1 3">Belongs to the TPP enzyme family.</text>
</comment>
<dbReference type="CDD" id="cd07035">
    <property type="entry name" value="TPP_PYR_POX_like"/>
    <property type="match status" value="1"/>
</dbReference>
<dbReference type="InterPro" id="IPR000399">
    <property type="entry name" value="TPP-bd_CS"/>
</dbReference>
<keyword evidence="8" id="KW-1185">Reference proteome</keyword>
<dbReference type="Gene3D" id="3.40.50.1220">
    <property type="entry name" value="TPP-binding domain"/>
    <property type="match status" value="1"/>
</dbReference>
<dbReference type="PROSITE" id="PS00187">
    <property type="entry name" value="TPP_ENZYMES"/>
    <property type="match status" value="1"/>
</dbReference>
<dbReference type="InterPro" id="IPR011766">
    <property type="entry name" value="TPP_enzyme_TPP-bd"/>
</dbReference>
<evidence type="ECO:0000259" key="5">
    <source>
        <dbReference type="Pfam" id="PF02775"/>
    </source>
</evidence>
<name>A0ABS7EX72_9PROT</name>
<keyword evidence="2 3" id="KW-0786">Thiamine pyrophosphate</keyword>
<evidence type="ECO:0000259" key="4">
    <source>
        <dbReference type="Pfam" id="PF00205"/>
    </source>
</evidence>
<dbReference type="RefSeq" id="WP_220115466.1">
    <property type="nucleotide sequence ID" value="NZ_JAHZUY010000001.1"/>
</dbReference>
<sequence length="591" mass="63981">MDGPPFQPAARAPAPASAGHTAAAAFLHALQDAGVEYIFANFGSDHPGLVEAIAEAKARGRPIPRVITCPNEMVALTAAQGHAQVSGRAQAVVVHVECGTQSLAGAVHNVDKGRVPVLIFAGASPFTQFGELKGSRNEFIQWIQDVHDQRGIVRGYMRYDAEIRTGRNIRQMVFRALQFAHSDPKGPVYLMAAREVLEEVVPPAETDPADFVPVGPAALPQAAVHALLEDILAAHRPLIVTSYLGRNREAVAELQRLVGPLGIGVLDSVPNAVNLPHDDPMYQGCQWNEPRQNPALAEADLVIVIDSDVPWIPTVSRPRPGARIWHLDVDPLKQQMPLWSIPARQVFKAHAATALAQLNAELARFRPDPVRIAERRRHYAERHRRRREALAAREARPADDRITPEFLTACVRAHVDADTLVLNEGITNYPVICDHIAPTRAGQMLNSGGGNLGWAGGAAIGAKLADPGKTVIALMGDGCYMFSQPSTVHWMARQYRTPFLQVVYNNRGWKAPRFSALALHPSGYAARAAEIGVAFDPPPDYAAIAAAAGGAYARKVERAGELEAALAEALRAVKEEGRAAVLDVWLPHLME</sequence>
<proteinExistence type="inferred from homology"/>
<dbReference type="PANTHER" id="PTHR18968:SF164">
    <property type="entry name" value="PYRUVATE DECARBOXYLASE"/>
    <property type="match status" value="1"/>
</dbReference>
<feature type="domain" description="Thiamine pyrophosphate enzyme TPP-binding" evidence="5">
    <location>
        <begin position="432"/>
        <end position="584"/>
    </location>
</feature>
<dbReference type="InterPro" id="IPR029035">
    <property type="entry name" value="DHS-like_NAD/FAD-binding_dom"/>
</dbReference>
<dbReference type="Pfam" id="PF00205">
    <property type="entry name" value="TPP_enzyme_M"/>
    <property type="match status" value="1"/>
</dbReference>
<feature type="domain" description="Thiamine pyrophosphate enzyme central" evidence="4">
    <location>
        <begin position="225"/>
        <end position="331"/>
    </location>
</feature>
<accession>A0ABS7EX72</accession>
<dbReference type="InterPro" id="IPR029061">
    <property type="entry name" value="THDP-binding"/>
</dbReference>
<evidence type="ECO:0000256" key="2">
    <source>
        <dbReference type="ARBA" id="ARBA00023052"/>
    </source>
</evidence>